<sequence>MKSKEVDWSIITNKLSEYNTHSVISNSSIRDIVVYNSSTDINRLTSTNNTDNKSNSVISNTPVYNSSIICDTDINRLTDNTYNHDTDINRLTSVYNSTNTSTSVYNSKCIMLYNNIIRSLLYNICVLSNAQLINKYKKIIKIINKIKYKNKIHNTEYITNSIINNSNYDEYITNNTDINRLNSIEYNTNSVISNSTIEYNTNSVISNSNYGLYNNIRMWMDSEKESVREEIRNRREVLKKPENKNKLFNEFNEKIIKNNPKSKSDIKNLKNIVKNRKRTIFTLLKVIKELNIFNKTKITDFPYKEIVYLFDLINKSLENELEVILNKKERKQKRLYIIPVINIFNIYESFAYILPERTGSLLFTLYVNNSIRKIDKTLPFLSFSIKNLETFKFKRIKNKITVRAQKIDQLHCKIRNSQRLLNLSKILQRRIKTEIVQYFIHKPPKVLLNKVFKQIKLAQNIIKNQNKLLKEVNYNELLKEIRILKEILKYTTNNKPFILYEKLKIFIIKNTTK</sequence>
<keyword evidence="2" id="KW-1185">Reference proteome</keyword>
<dbReference type="HOGENOM" id="CLU_531085_0_0_1"/>
<protein>
    <submittedName>
        <fullName evidence="1">Uncharacterized protein</fullName>
    </submittedName>
</protein>
<accession>I3EDX3</accession>
<dbReference type="Proteomes" id="UP000002872">
    <property type="component" value="Unassembled WGS sequence"/>
</dbReference>
<reference evidence="1" key="1">
    <citation type="submission" date="2011-01" db="EMBL/GenBank/DDBJ databases">
        <title>The Genome Sequence of Nematocida parisii strain ERTm3.</title>
        <authorList>
            <consortium name="The Broad Institute Genome Sequencing Platform"/>
            <consortium name="The Broad Institute Genome Sequencing Center for Infectious Disease"/>
            <person name="Cuomo C."/>
            <person name="Troemel E."/>
            <person name="Young S.K."/>
            <person name="Zeng Q."/>
            <person name="Gargeya S."/>
            <person name="Fitzgerald M."/>
            <person name="Haas B."/>
            <person name="Abouelleil A."/>
            <person name="Alvarado L."/>
            <person name="Arachchi H.M."/>
            <person name="Berlin A."/>
            <person name="Chapman S.B."/>
            <person name="Gearin G."/>
            <person name="Goldberg J."/>
            <person name="Griggs A."/>
            <person name="Gujja S."/>
            <person name="Hansen M."/>
            <person name="Heiman D."/>
            <person name="Howarth C."/>
            <person name="Larimer J."/>
            <person name="Lui A."/>
            <person name="MacDonald P.J.P."/>
            <person name="McCowen C."/>
            <person name="Montmayeur A."/>
            <person name="Murphy C."/>
            <person name="Neiman D."/>
            <person name="Pearson M."/>
            <person name="Priest M."/>
            <person name="Roberts A."/>
            <person name="Saif S."/>
            <person name="Shea T."/>
            <person name="Sisk P."/>
            <person name="Stolte C."/>
            <person name="Sykes S."/>
            <person name="Wortman J."/>
            <person name="Nusbaum C."/>
            <person name="Birren B."/>
        </authorList>
    </citation>
    <scope>NUCLEOTIDE SEQUENCE</scope>
    <source>
        <strain evidence="1">ERTm3</strain>
    </source>
</reference>
<dbReference type="InParanoid" id="I3EDX3"/>
<dbReference type="VEuPathDB" id="MicrosporidiaDB:NEQG_02301"/>
<evidence type="ECO:0000313" key="2">
    <source>
        <dbReference type="Proteomes" id="UP000002872"/>
    </source>
</evidence>
<dbReference type="EMBL" id="GL870882">
    <property type="protein sequence ID" value="EIJ87420.1"/>
    <property type="molecule type" value="Genomic_DNA"/>
</dbReference>
<name>I3EDX3_NEMP3</name>
<evidence type="ECO:0000313" key="1">
    <source>
        <dbReference type="EMBL" id="EIJ87420.1"/>
    </source>
</evidence>
<dbReference type="AlphaFoldDB" id="I3EDX3"/>
<gene>
    <name evidence="1" type="ORF">NEQG_02301</name>
</gene>
<proteinExistence type="predicted"/>
<dbReference type="OrthoDB" id="10411479at2759"/>
<organism evidence="1 2">
    <name type="scientific">Nematocida parisii (strain ERTm3)</name>
    <name type="common">Nematode killer fungus</name>
    <dbReference type="NCBI Taxonomy" id="935791"/>
    <lineage>
        <taxon>Eukaryota</taxon>
        <taxon>Fungi</taxon>
        <taxon>Fungi incertae sedis</taxon>
        <taxon>Microsporidia</taxon>
        <taxon>Nematocida</taxon>
    </lineage>
</organism>